<evidence type="ECO:0000313" key="3">
    <source>
        <dbReference type="EMBL" id="EGZ17468.1"/>
    </source>
</evidence>
<organism evidence="3 4">
    <name type="scientific">Phytophthora sojae (strain P6497)</name>
    <name type="common">Soybean stem and root rot agent</name>
    <name type="synonym">Phytophthora megasperma f. sp. glycines</name>
    <dbReference type="NCBI Taxonomy" id="1094619"/>
    <lineage>
        <taxon>Eukaryota</taxon>
        <taxon>Sar</taxon>
        <taxon>Stramenopiles</taxon>
        <taxon>Oomycota</taxon>
        <taxon>Peronosporomycetes</taxon>
        <taxon>Peronosporales</taxon>
        <taxon>Peronosporaceae</taxon>
        <taxon>Phytophthora</taxon>
    </lineage>
</organism>
<dbReference type="GeneID" id="20646287"/>
<protein>
    <submittedName>
        <fullName evidence="3">Uncharacterized protein</fullName>
    </submittedName>
</protein>
<reference evidence="3 4" key="1">
    <citation type="journal article" date="2006" name="Science">
        <title>Phytophthora genome sequences uncover evolutionary origins and mechanisms of pathogenesis.</title>
        <authorList>
            <person name="Tyler B.M."/>
            <person name="Tripathy S."/>
            <person name="Zhang X."/>
            <person name="Dehal P."/>
            <person name="Jiang R.H."/>
            <person name="Aerts A."/>
            <person name="Arredondo F.D."/>
            <person name="Baxter L."/>
            <person name="Bensasson D."/>
            <person name="Beynon J.L."/>
            <person name="Chapman J."/>
            <person name="Damasceno C.M."/>
            <person name="Dorrance A.E."/>
            <person name="Dou D."/>
            <person name="Dickerman A.W."/>
            <person name="Dubchak I.L."/>
            <person name="Garbelotto M."/>
            <person name="Gijzen M."/>
            <person name="Gordon S.G."/>
            <person name="Govers F."/>
            <person name="Grunwald N.J."/>
            <person name="Huang W."/>
            <person name="Ivors K.L."/>
            <person name="Jones R.W."/>
            <person name="Kamoun S."/>
            <person name="Krampis K."/>
            <person name="Lamour K.H."/>
            <person name="Lee M.K."/>
            <person name="McDonald W.H."/>
            <person name="Medina M."/>
            <person name="Meijer H.J."/>
            <person name="Nordberg E.K."/>
            <person name="Maclean D.J."/>
            <person name="Ospina-Giraldo M.D."/>
            <person name="Morris P.F."/>
            <person name="Phuntumart V."/>
            <person name="Putnam N.H."/>
            <person name="Rash S."/>
            <person name="Rose J.K."/>
            <person name="Sakihama Y."/>
            <person name="Salamov A.A."/>
            <person name="Savidor A."/>
            <person name="Scheuring C.F."/>
            <person name="Smith B.M."/>
            <person name="Sobral B.W."/>
            <person name="Terry A."/>
            <person name="Torto-Alalibo T.A."/>
            <person name="Win J."/>
            <person name="Xu Z."/>
            <person name="Zhang H."/>
            <person name="Grigoriev I.V."/>
            <person name="Rokhsar D.S."/>
            <person name="Boore J.L."/>
        </authorList>
    </citation>
    <scope>NUCLEOTIDE SEQUENCE [LARGE SCALE GENOMIC DNA]</scope>
    <source>
        <strain evidence="3 4">P6497</strain>
    </source>
</reference>
<dbReference type="InParanoid" id="G4ZEX2"/>
<dbReference type="EMBL" id="JH159154">
    <property type="protein sequence ID" value="EGZ17468.1"/>
    <property type="molecule type" value="Genomic_DNA"/>
</dbReference>
<dbReference type="SMR" id="G4ZEX2"/>
<evidence type="ECO:0000313" key="4">
    <source>
        <dbReference type="Proteomes" id="UP000002640"/>
    </source>
</evidence>
<gene>
    <name evidence="3" type="ORF">PHYSODRAFT_331436</name>
</gene>
<dbReference type="AlphaFoldDB" id="G4ZEX2"/>
<feature type="transmembrane region" description="Helical" evidence="2">
    <location>
        <begin position="102"/>
        <end position="122"/>
    </location>
</feature>
<dbReference type="RefSeq" id="XP_009526526.1">
    <property type="nucleotide sequence ID" value="XM_009528231.1"/>
</dbReference>
<keyword evidence="2" id="KW-0472">Membrane</keyword>
<keyword evidence="4" id="KW-1185">Reference proteome</keyword>
<feature type="region of interest" description="Disordered" evidence="1">
    <location>
        <begin position="160"/>
        <end position="197"/>
    </location>
</feature>
<evidence type="ECO:0000256" key="1">
    <source>
        <dbReference type="SAM" id="MobiDB-lite"/>
    </source>
</evidence>
<keyword evidence="2" id="KW-1133">Transmembrane helix</keyword>
<keyword evidence="2" id="KW-0812">Transmembrane</keyword>
<proteinExistence type="predicted"/>
<sequence>MDDAWRLRRQEAVHPGTRGRDISELVDTFVHRREGDMSTAGLQDDAVAKLLGLSVKNYRKTYKAEFLMELDIRANIMEETVVGTDVILPKLLLYISGSRRSIVIFCFDFTLYLVAKALVVAMERGLVAKMKGFGEVGPIDQIADSIAGYFSSAEEAVDGDVEPDADPSQVDLNDLVEPEPAPQPVAQEEPRAIQPVPYGGASPAFELRRERALKLALLGPFIEHLPQGERAHNPEWRDRTKRIDKLIKDWQNDKRKKLEEEVEAANARACPVQ</sequence>
<evidence type="ECO:0000256" key="2">
    <source>
        <dbReference type="SAM" id="Phobius"/>
    </source>
</evidence>
<dbReference type="KEGG" id="psoj:PHYSODRAFT_331436"/>
<name>G4ZEX2_PHYSP</name>
<accession>G4ZEX2</accession>
<dbReference type="Proteomes" id="UP000002640">
    <property type="component" value="Unassembled WGS sequence"/>
</dbReference>